<evidence type="ECO:0000313" key="10">
    <source>
        <dbReference type="EMBL" id="OKL53032.1"/>
    </source>
</evidence>
<keyword evidence="7 8" id="KW-0472">Membrane</keyword>
<comment type="similarity">
    <text evidence="2">Belongs to the AAE transporter (TC 2.A.81) family.</text>
</comment>
<feature type="transmembrane region" description="Helical" evidence="8">
    <location>
        <begin position="7"/>
        <end position="27"/>
    </location>
</feature>
<sequence>MQTIFTVLAGNQVLLLMILLGVGMAFGHLKIRGIGLGAAAVLFVAIALSAWGYANGYELKVEHDLGILGLALFAFAIGINSGPNFFHMMRTAAGPLLGMVVVLVAGGGIALLVGKALGMDIPLIAGTFAGAITNTPALASAGKASGQPDLATVGYSISYLYGVIGMLVFAQLALNYGKHDKDTPSPIGNRTIRVERDDKPAIADLQRILGTSLQFSRLRRGEVGPITTPLPSDQLFRDDLVTVVGPEEVVQKATAELGHDSSHSLLSDRRYLDFRRITVSDPKLAGHQIHELGLEDKFGATVSRVRRGDVDMVGTPDLVLQLGDRVRVVAPTSRMKGISKYFGDSARGLTDINPIALGLGMALGILIGEAPILTPTGATFSIGSAAGTLLVGLVMGKIGRIGKVVTAIPYTVCQVISELGLLIFLAYAGTAAGGQILNAFTGGSWWKIFILGFVITTFVGIGIYSVMRWGFKLGGTRTAGVLGGTQTQPAVLAFSNNRTNADPRVALGYAMVYPAAMIVKILIAQVLGGL</sequence>
<feature type="transmembrane region" description="Helical" evidence="8">
    <location>
        <begin position="159"/>
        <end position="177"/>
    </location>
</feature>
<proteinExistence type="inferred from homology"/>
<dbReference type="InterPro" id="IPR006512">
    <property type="entry name" value="YidE_YbjL"/>
</dbReference>
<evidence type="ECO:0000256" key="1">
    <source>
        <dbReference type="ARBA" id="ARBA00004651"/>
    </source>
</evidence>
<keyword evidence="11" id="KW-1185">Reference proteome</keyword>
<dbReference type="STRING" id="208480.SAMN02910418_02330"/>
<organism evidence="10 11">
    <name type="scientific">Bowdeniella nasicola</name>
    <dbReference type="NCBI Taxonomy" id="208480"/>
    <lineage>
        <taxon>Bacteria</taxon>
        <taxon>Bacillati</taxon>
        <taxon>Actinomycetota</taxon>
        <taxon>Actinomycetes</taxon>
        <taxon>Actinomycetales</taxon>
        <taxon>Actinomycetaceae</taxon>
        <taxon>Bowdeniella</taxon>
    </lineage>
</organism>
<feature type="transmembrane region" description="Helical" evidence="8">
    <location>
        <begin position="506"/>
        <end position="527"/>
    </location>
</feature>
<dbReference type="GO" id="GO:0006813">
    <property type="term" value="P:potassium ion transport"/>
    <property type="evidence" value="ECO:0007669"/>
    <property type="project" value="InterPro"/>
</dbReference>
<feature type="transmembrane region" description="Helical" evidence="8">
    <location>
        <begin position="378"/>
        <end position="395"/>
    </location>
</feature>
<dbReference type="AlphaFoldDB" id="A0A1Q5Q003"/>
<dbReference type="EMBL" id="MQVR01000097">
    <property type="protein sequence ID" value="OKL53032.1"/>
    <property type="molecule type" value="Genomic_DNA"/>
</dbReference>
<accession>A0A1Q5Q003</accession>
<dbReference type="NCBIfam" id="TIGR01625">
    <property type="entry name" value="YidE_YbjL_dupl"/>
    <property type="match status" value="2"/>
</dbReference>
<feature type="transmembrane region" description="Helical" evidence="8">
    <location>
        <begin position="448"/>
        <end position="467"/>
    </location>
</feature>
<dbReference type="GO" id="GO:0005886">
    <property type="term" value="C:plasma membrane"/>
    <property type="evidence" value="ECO:0007669"/>
    <property type="project" value="UniProtKB-SubCell"/>
</dbReference>
<feature type="transmembrane region" description="Helical" evidence="8">
    <location>
        <begin position="92"/>
        <end position="114"/>
    </location>
</feature>
<dbReference type="GO" id="GO:0008324">
    <property type="term" value="F:monoatomic cation transmembrane transporter activity"/>
    <property type="evidence" value="ECO:0007669"/>
    <property type="project" value="InterPro"/>
</dbReference>
<dbReference type="OrthoDB" id="9155749at2"/>
<comment type="subcellular location">
    <subcellularLocation>
        <location evidence="1">Cell membrane</location>
        <topology evidence="1">Multi-pass membrane protein</topology>
    </subcellularLocation>
</comment>
<dbReference type="Pfam" id="PF06826">
    <property type="entry name" value="Asp-Al_Ex"/>
    <property type="match status" value="2"/>
</dbReference>
<evidence type="ECO:0000313" key="11">
    <source>
        <dbReference type="Proteomes" id="UP000185628"/>
    </source>
</evidence>
<keyword evidence="3" id="KW-0813">Transport</keyword>
<feature type="domain" description="RCK C-terminal" evidence="9">
    <location>
        <begin position="260"/>
        <end position="344"/>
    </location>
</feature>
<gene>
    <name evidence="10" type="ORF">BSZ39_11660</name>
</gene>
<keyword evidence="5 8" id="KW-0812">Transmembrane</keyword>
<dbReference type="InterPro" id="IPR050144">
    <property type="entry name" value="AAE_transporter"/>
</dbReference>
<evidence type="ECO:0000259" key="9">
    <source>
        <dbReference type="PROSITE" id="PS51202"/>
    </source>
</evidence>
<dbReference type="PROSITE" id="PS51202">
    <property type="entry name" value="RCK_C"/>
    <property type="match status" value="1"/>
</dbReference>
<dbReference type="PANTHER" id="PTHR30445">
    <property type="entry name" value="K(+)_H(+) ANTIPORTER SUBUNIT KHTT"/>
    <property type="match status" value="1"/>
</dbReference>
<name>A0A1Q5Q003_9ACTO</name>
<dbReference type="Proteomes" id="UP000185628">
    <property type="component" value="Unassembled WGS sequence"/>
</dbReference>
<dbReference type="InterPro" id="IPR036721">
    <property type="entry name" value="RCK_C_sf"/>
</dbReference>
<protein>
    <submittedName>
        <fullName evidence="10">Transporter</fullName>
    </submittedName>
</protein>
<evidence type="ECO:0000256" key="4">
    <source>
        <dbReference type="ARBA" id="ARBA00022475"/>
    </source>
</evidence>
<evidence type="ECO:0000256" key="5">
    <source>
        <dbReference type="ARBA" id="ARBA00022692"/>
    </source>
</evidence>
<comment type="caution">
    <text evidence="10">The sequence shown here is derived from an EMBL/GenBank/DDBJ whole genome shotgun (WGS) entry which is preliminary data.</text>
</comment>
<feature type="transmembrane region" description="Helical" evidence="8">
    <location>
        <begin position="65"/>
        <end position="86"/>
    </location>
</feature>
<keyword evidence="4" id="KW-1003">Cell membrane</keyword>
<dbReference type="Gene3D" id="3.30.70.1450">
    <property type="entry name" value="Regulator of K+ conductance, C-terminal domain"/>
    <property type="match status" value="1"/>
</dbReference>
<feature type="transmembrane region" description="Helical" evidence="8">
    <location>
        <begin position="33"/>
        <end position="53"/>
    </location>
</feature>
<dbReference type="Pfam" id="PF02080">
    <property type="entry name" value="TrkA_C"/>
    <property type="match status" value="1"/>
</dbReference>
<feature type="transmembrane region" description="Helical" evidence="8">
    <location>
        <begin position="407"/>
        <end position="428"/>
    </location>
</feature>
<feature type="transmembrane region" description="Helical" evidence="8">
    <location>
        <begin position="355"/>
        <end position="372"/>
    </location>
</feature>
<evidence type="ECO:0000256" key="3">
    <source>
        <dbReference type="ARBA" id="ARBA00022448"/>
    </source>
</evidence>
<evidence type="ECO:0000256" key="2">
    <source>
        <dbReference type="ARBA" id="ARBA00009854"/>
    </source>
</evidence>
<dbReference type="PANTHER" id="PTHR30445:SF3">
    <property type="entry name" value="TRANSPORT PROTEIN YIDE-RELATED"/>
    <property type="match status" value="1"/>
</dbReference>
<dbReference type="InterPro" id="IPR006037">
    <property type="entry name" value="RCK_C"/>
</dbReference>
<reference evidence="11" key="1">
    <citation type="submission" date="2016-12" db="EMBL/GenBank/DDBJ databases">
        <authorList>
            <person name="Meng X."/>
        </authorList>
    </citation>
    <scope>NUCLEOTIDE SEQUENCE [LARGE SCALE GENOMIC DNA]</scope>
    <source>
        <strain evidence="11">DSM 19116</strain>
    </source>
</reference>
<evidence type="ECO:0000256" key="8">
    <source>
        <dbReference type="SAM" id="Phobius"/>
    </source>
</evidence>
<evidence type="ECO:0000256" key="7">
    <source>
        <dbReference type="ARBA" id="ARBA00023136"/>
    </source>
</evidence>
<keyword evidence="6 8" id="KW-1133">Transmembrane helix</keyword>
<dbReference type="SUPFAM" id="SSF116726">
    <property type="entry name" value="TrkA C-terminal domain-like"/>
    <property type="match status" value="1"/>
</dbReference>
<evidence type="ECO:0000256" key="6">
    <source>
        <dbReference type="ARBA" id="ARBA00022989"/>
    </source>
</evidence>
<dbReference type="RefSeq" id="WP_073717496.1">
    <property type="nucleotide sequence ID" value="NZ_MQVR01000097.1"/>
</dbReference>